<name>A0A8S3QYZ8_MYTED</name>
<organism evidence="1 2">
    <name type="scientific">Mytilus edulis</name>
    <name type="common">Blue mussel</name>
    <dbReference type="NCBI Taxonomy" id="6550"/>
    <lineage>
        <taxon>Eukaryota</taxon>
        <taxon>Metazoa</taxon>
        <taxon>Spiralia</taxon>
        <taxon>Lophotrochozoa</taxon>
        <taxon>Mollusca</taxon>
        <taxon>Bivalvia</taxon>
        <taxon>Autobranchia</taxon>
        <taxon>Pteriomorphia</taxon>
        <taxon>Mytilida</taxon>
        <taxon>Mytiloidea</taxon>
        <taxon>Mytilidae</taxon>
        <taxon>Mytilinae</taxon>
        <taxon>Mytilus</taxon>
    </lineage>
</organism>
<evidence type="ECO:0000313" key="1">
    <source>
        <dbReference type="EMBL" id="CAG2202347.1"/>
    </source>
</evidence>
<comment type="caution">
    <text evidence="1">The sequence shown here is derived from an EMBL/GenBank/DDBJ whole genome shotgun (WGS) entry which is preliminary data.</text>
</comment>
<dbReference type="AlphaFoldDB" id="A0A8S3QYZ8"/>
<dbReference type="EMBL" id="CAJPWZ010000887">
    <property type="protein sequence ID" value="CAG2202347.1"/>
    <property type="molecule type" value="Genomic_DNA"/>
</dbReference>
<accession>A0A8S3QYZ8</accession>
<reference evidence="1" key="1">
    <citation type="submission" date="2021-03" db="EMBL/GenBank/DDBJ databases">
        <authorList>
            <person name="Bekaert M."/>
        </authorList>
    </citation>
    <scope>NUCLEOTIDE SEQUENCE</scope>
</reference>
<dbReference type="Proteomes" id="UP000683360">
    <property type="component" value="Unassembled WGS sequence"/>
</dbReference>
<sequence length="159" mass="18605">MCKRSEGLNQLGDMKFHQKECLVATDWKVAKNIRLDIRNPWAHCDFTEWTTTKYADSFQLMGQFITNLRLSNREEKRILGELNRWATNGQNFLSGTKLDVEILDEFRQQTHILSEYAQRVCTETDGQFTTFKKKLTNLESVSNIKKIIQLLSLLKGSWK</sequence>
<evidence type="ECO:0000313" key="2">
    <source>
        <dbReference type="Proteomes" id="UP000683360"/>
    </source>
</evidence>
<protein>
    <submittedName>
        <fullName evidence="1">Uncharacterized protein</fullName>
    </submittedName>
</protein>
<dbReference type="OrthoDB" id="5986132at2759"/>
<keyword evidence="2" id="KW-1185">Reference proteome</keyword>
<proteinExistence type="predicted"/>
<gene>
    <name evidence="1" type="ORF">MEDL_16945</name>
</gene>